<gene>
    <name evidence="1" type="ORF">FPZ08_16565</name>
</gene>
<dbReference type="RefSeq" id="WP_146291031.1">
    <property type="nucleotide sequence ID" value="NZ_CP042304.1"/>
</dbReference>
<accession>A0A5B8LWL3</accession>
<proteinExistence type="predicted"/>
<evidence type="ECO:0000313" key="2">
    <source>
        <dbReference type="Proteomes" id="UP000315364"/>
    </source>
</evidence>
<keyword evidence="2" id="KW-1185">Reference proteome</keyword>
<dbReference type="AlphaFoldDB" id="A0A5B8LWL3"/>
<name>A0A5B8LWL3_9HYPH</name>
<dbReference type="EMBL" id="CP042304">
    <property type="protein sequence ID" value="QDZ12219.1"/>
    <property type="molecule type" value="Genomic_DNA"/>
</dbReference>
<reference evidence="1 2" key="1">
    <citation type="submission" date="2019-07" db="EMBL/GenBank/DDBJ databases">
        <title>Full genome sequence of Devosia sp. Gsoil 520.</title>
        <authorList>
            <person name="Im W.-T."/>
        </authorList>
    </citation>
    <scope>NUCLEOTIDE SEQUENCE [LARGE SCALE GENOMIC DNA]</scope>
    <source>
        <strain evidence="1 2">Gsoil 520</strain>
    </source>
</reference>
<dbReference type="Proteomes" id="UP000315364">
    <property type="component" value="Chromosome"/>
</dbReference>
<organism evidence="1 2">
    <name type="scientific">Devosia ginsengisoli</name>
    <dbReference type="NCBI Taxonomy" id="400770"/>
    <lineage>
        <taxon>Bacteria</taxon>
        <taxon>Pseudomonadati</taxon>
        <taxon>Pseudomonadota</taxon>
        <taxon>Alphaproteobacteria</taxon>
        <taxon>Hyphomicrobiales</taxon>
        <taxon>Devosiaceae</taxon>
        <taxon>Devosia</taxon>
    </lineage>
</organism>
<dbReference type="KEGG" id="dea:FPZ08_16565"/>
<evidence type="ECO:0000313" key="1">
    <source>
        <dbReference type="EMBL" id="QDZ12219.1"/>
    </source>
</evidence>
<protein>
    <submittedName>
        <fullName evidence="1">Uncharacterized protein</fullName>
    </submittedName>
</protein>
<sequence>MKKRVDLMVSLSNHEVVAPRQADLALRQAQGEVSRTPAPTCAIWNDITRALDAKPRGAK</sequence>